<dbReference type="InterPro" id="IPR003582">
    <property type="entry name" value="ShKT_dom"/>
</dbReference>
<proteinExistence type="predicted"/>
<dbReference type="AlphaFoldDB" id="A7T942"/>
<reference evidence="4 5" key="1">
    <citation type="journal article" date="2007" name="Science">
        <title>Sea anemone genome reveals ancestral eumetazoan gene repertoire and genomic organization.</title>
        <authorList>
            <person name="Putnam N.H."/>
            <person name="Srivastava M."/>
            <person name="Hellsten U."/>
            <person name="Dirks B."/>
            <person name="Chapman J."/>
            <person name="Salamov A."/>
            <person name="Terry A."/>
            <person name="Shapiro H."/>
            <person name="Lindquist E."/>
            <person name="Kapitonov V.V."/>
            <person name="Jurka J."/>
            <person name="Genikhovich G."/>
            <person name="Grigoriev I.V."/>
            <person name="Lucas S.M."/>
            <person name="Steele R.E."/>
            <person name="Finnerty J.R."/>
            <person name="Technau U."/>
            <person name="Martindale M.Q."/>
            <person name="Rokhsar D.S."/>
        </authorList>
    </citation>
    <scope>NUCLEOTIDE SEQUENCE [LARGE SCALE GENOMIC DNA]</scope>
    <source>
        <strain evidence="5">CH2 X CH6</strain>
    </source>
</reference>
<dbReference type="EMBL" id="DS473105">
    <property type="protein sequence ID" value="EDO27490.1"/>
    <property type="molecule type" value="Genomic_DNA"/>
</dbReference>
<dbReference type="SMART" id="SM00254">
    <property type="entry name" value="ShKT"/>
    <property type="match status" value="3"/>
</dbReference>
<feature type="disulfide bond" evidence="2">
    <location>
        <begin position="30"/>
        <end position="48"/>
    </location>
</feature>
<evidence type="ECO:0000259" key="3">
    <source>
        <dbReference type="PROSITE" id="PS51670"/>
    </source>
</evidence>
<feature type="domain" description="ShKT" evidence="3">
    <location>
        <begin position="24"/>
        <end position="55"/>
    </location>
</feature>
<evidence type="ECO:0000313" key="5">
    <source>
        <dbReference type="Proteomes" id="UP000001593"/>
    </source>
</evidence>
<dbReference type="PhylomeDB" id="A7T942"/>
<keyword evidence="1" id="KW-0800">Toxin</keyword>
<evidence type="ECO:0000256" key="1">
    <source>
        <dbReference type="ARBA" id="ARBA00022656"/>
    </source>
</evidence>
<evidence type="ECO:0000256" key="2">
    <source>
        <dbReference type="PROSITE-ProRule" id="PRU01005"/>
    </source>
</evidence>
<dbReference type="Proteomes" id="UP000001593">
    <property type="component" value="Unassembled WGS sequence"/>
</dbReference>
<organism evidence="4 5">
    <name type="scientific">Nematostella vectensis</name>
    <name type="common">Starlet sea anemone</name>
    <dbReference type="NCBI Taxonomy" id="45351"/>
    <lineage>
        <taxon>Eukaryota</taxon>
        <taxon>Metazoa</taxon>
        <taxon>Cnidaria</taxon>
        <taxon>Anthozoa</taxon>
        <taxon>Hexacorallia</taxon>
        <taxon>Actiniaria</taxon>
        <taxon>Edwardsiidae</taxon>
        <taxon>Nematostella</taxon>
    </lineage>
</organism>
<feature type="non-terminal residue" evidence="4">
    <location>
        <position position="143"/>
    </location>
</feature>
<keyword evidence="2" id="KW-1015">Disulfide bond</keyword>
<sequence length="143" mass="16939">ICSRKIQQRLEAEEPSKPSKESWCKDNERCYAYSADQCNADEWVQLNCPKMCNYCTARTCFDHDECTQYSQVQCNEDWLKINCPKKCKYCRPVCEDTSADCNRYSIENCDNDWMKENCKKSCARCEGEYENEFPTKTDFIYQP</sequence>
<name>A7T942_NEMVE</name>
<protein>
    <recommendedName>
        <fullName evidence="3">ShKT domain-containing protein</fullName>
    </recommendedName>
</protein>
<feature type="domain" description="ShKT" evidence="3">
    <location>
        <begin position="60"/>
        <end position="90"/>
    </location>
</feature>
<feature type="domain" description="ShKT" evidence="3">
    <location>
        <begin position="94"/>
        <end position="125"/>
    </location>
</feature>
<dbReference type="PROSITE" id="PS51670">
    <property type="entry name" value="SHKT"/>
    <property type="match status" value="3"/>
</dbReference>
<evidence type="ECO:0000313" key="4">
    <source>
        <dbReference type="EMBL" id="EDO27490.1"/>
    </source>
</evidence>
<dbReference type="Pfam" id="PF01549">
    <property type="entry name" value="ShK"/>
    <property type="match status" value="3"/>
</dbReference>
<dbReference type="InParanoid" id="A7T942"/>
<keyword evidence="5" id="KW-1185">Reference proteome</keyword>
<gene>
    <name evidence="4" type="ORF">NEMVEDRAFT_v1g224038</name>
</gene>
<dbReference type="GO" id="GO:0090729">
    <property type="term" value="F:toxin activity"/>
    <property type="evidence" value="ECO:0007669"/>
    <property type="project" value="UniProtKB-KW"/>
</dbReference>
<feature type="disulfide bond" evidence="2">
    <location>
        <begin position="109"/>
        <end position="122"/>
    </location>
</feature>
<accession>A7T942</accession>
<dbReference type="OMA" id="CEGEYEN"/>
<feature type="disulfide bond" evidence="2">
    <location>
        <begin position="74"/>
        <end position="87"/>
    </location>
</feature>
<dbReference type="HOGENOM" id="CLU_1811048_0_0_1"/>
<comment type="caution">
    <text evidence="2">Lacks conserved residue(s) required for the propagation of feature annotation.</text>
</comment>